<feature type="transmembrane region" description="Helical" evidence="10">
    <location>
        <begin position="176"/>
        <end position="196"/>
    </location>
</feature>
<evidence type="ECO:0000256" key="9">
    <source>
        <dbReference type="ARBA" id="ARBA00023136"/>
    </source>
</evidence>
<dbReference type="SUPFAM" id="SSF52540">
    <property type="entry name" value="P-loop containing nucleoside triphosphate hydrolases"/>
    <property type="match status" value="1"/>
</dbReference>
<dbReference type="InterPro" id="IPR003439">
    <property type="entry name" value="ABC_transporter-like_ATP-bd"/>
</dbReference>
<dbReference type="GO" id="GO:0008234">
    <property type="term" value="F:cysteine-type peptidase activity"/>
    <property type="evidence" value="ECO:0007669"/>
    <property type="project" value="UniProtKB-KW"/>
</dbReference>
<dbReference type="InterPro" id="IPR039421">
    <property type="entry name" value="Type_1_exporter"/>
</dbReference>
<evidence type="ECO:0000256" key="5">
    <source>
        <dbReference type="ARBA" id="ARBA00022741"/>
    </source>
</evidence>
<dbReference type="GO" id="GO:0005886">
    <property type="term" value="C:plasma membrane"/>
    <property type="evidence" value="ECO:0007669"/>
    <property type="project" value="UniProtKB-SubCell"/>
</dbReference>
<dbReference type="Proteomes" id="UP000287872">
    <property type="component" value="Unassembled WGS sequence"/>
</dbReference>
<keyword evidence="6" id="KW-0378">Hydrolase</keyword>
<name>A0A401ULD4_9CLOT</name>
<keyword evidence="8 10" id="KW-1133">Transmembrane helix</keyword>
<comment type="subcellular location">
    <subcellularLocation>
        <location evidence="1">Cell membrane</location>
        <topology evidence="1">Multi-pass membrane protein</topology>
    </subcellularLocation>
</comment>
<dbReference type="PROSITE" id="PS00211">
    <property type="entry name" value="ABC_TRANSPORTER_1"/>
    <property type="match status" value="1"/>
</dbReference>
<keyword evidence="6" id="KW-0645">Protease</keyword>
<keyword evidence="9 10" id="KW-0472">Membrane</keyword>
<dbReference type="InterPro" id="IPR011527">
    <property type="entry name" value="ABC1_TM_dom"/>
</dbReference>
<keyword evidence="6" id="KW-0788">Thiol protease</keyword>
<keyword evidence="13" id="KW-0347">Helicase</keyword>
<evidence type="ECO:0000256" key="1">
    <source>
        <dbReference type="ARBA" id="ARBA00004651"/>
    </source>
</evidence>
<dbReference type="PANTHER" id="PTHR43394">
    <property type="entry name" value="ATP-DEPENDENT PERMEASE MDL1, MITOCHONDRIAL"/>
    <property type="match status" value="1"/>
</dbReference>
<dbReference type="Pfam" id="PF00005">
    <property type="entry name" value="ABC_tran"/>
    <property type="match status" value="1"/>
</dbReference>
<dbReference type="Pfam" id="PF00664">
    <property type="entry name" value="ABC_membrane"/>
    <property type="match status" value="1"/>
</dbReference>
<keyword evidence="7" id="KW-0067">ATP-binding</keyword>
<dbReference type="FunFam" id="3.40.50.300:FF:000299">
    <property type="entry name" value="ABC transporter ATP-binding protein/permease"/>
    <property type="match status" value="1"/>
</dbReference>
<evidence type="ECO:0000256" key="2">
    <source>
        <dbReference type="ARBA" id="ARBA00022448"/>
    </source>
</evidence>
<feature type="transmembrane region" description="Helical" evidence="10">
    <location>
        <begin position="255"/>
        <end position="278"/>
    </location>
</feature>
<keyword evidence="4 10" id="KW-0812">Transmembrane</keyword>
<evidence type="ECO:0000256" key="7">
    <source>
        <dbReference type="ARBA" id="ARBA00022840"/>
    </source>
</evidence>
<accession>A0A401ULD4</accession>
<dbReference type="CDD" id="cd07346">
    <property type="entry name" value="ABC_6TM_exporters"/>
    <property type="match status" value="1"/>
</dbReference>
<keyword evidence="5" id="KW-0547">Nucleotide-binding</keyword>
<evidence type="ECO:0000256" key="8">
    <source>
        <dbReference type="ARBA" id="ARBA00022989"/>
    </source>
</evidence>
<feature type="transmembrane region" description="Helical" evidence="10">
    <location>
        <begin position="75"/>
        <end position="99"/>
    </location>
</feature>
<evidence type="ECO:0000256" key="6">
    <source>
        <dbReference type="ARBA" id="ARBA00022807"/>
    </source>
</evidence>
<gene>
    <name evidence="13" type="ORF">Ctaglu_19020</name>
</gene>
<dbReference type="PANTHER" id="PTHR43394:SF1">
    <property type="entry name" value="ATP-BINDING CASSETTE SUB-FAMILY B MEMBER 10, MITOCHONDRIAL"/>
    <property type="match status" value="1"/>
</dbReference>
<dbReference type="GO" id="GO:0004386">
    <property type="term" value="F:helicase activity"/>
    <property type="evidence" value="ECO:0007669"/>
    <property type="project" value="UniProtKB-KW"/>
</dbReference>
<feature type="domain" description="ABC transmembrane type-1" evidence="12">
    <location>
        <begin position="39"/>
        <end position="320"/>
    </location>
</feature>
<evidence type="ECO:0000313" key="13">
    <source>
        <dbReference type="EMBL" id="GCD10279.1"/>
    </source>
</evidence>
<dbReference type="GO" id="GO:0005524">
    <property type="term" value="F:ATP binding"/>
    <property type="evidence" value="ECO:0007669"/>
    <property type="project" value="UniProtKB-KW"/>
</dbReference>
<dbReference type="InterPro" id="IPR036640">
    <property type="entry name" value="ABC1_TM_sf"/>
</dbReference>
<dbReference type="GO" id="GO:0016887">
    <property type="term" value="F:ATP hydrolysis activity"/>
    <property type="evidence" value="ECO:0007669"/>
    <property type="project" value="InterPro"/>
</dbReference>
<feature type="domain" description="ABC transporter" evidence="11">
    <location>
        <begin position="354"/>
        <end position="588"/>
    </location>
</feature>
<sequence length="595" mass="67324">MRKGLYKAYERNVNKMKLELGGYKNLLSKYLRTQKLNVILLALVLVGNIGVQLINPQISCYFIDEAKKGAAVKDLTMVALMFIGIAFAQQLFNIASTYLGQNVAWRATNDIRIDLVKHCMNLDMSFHKEHQSGELIERVDGDVSELFNLFSNVALNILNNILLLIGILMLLFREGLIIGIGMTIFAVVSICFLWYVKTKTQGHWIKASKVNAEFYGFLGEQISSAEDIASSGARKYIMSQFYNTMRKMFPIINKANLTWATMWSATFIIFALGNVMAFGLSAYLWKKGLITIGTVYLIFSYTELLRRPIEQIRVNLQELQVSSASIVRIKELFDIKSKIKYGRDTFDVSKSLAVEVKNISFEYEAGVDVLTNVSLNVKEGKVLGILGHTACGKTTLARLLVRLYDVTSGEILLNSKNINTISPEELTKNIAYVTQNVQIFTASVRDNITMFNKNVEDETILNIIKDLDLMQWYEKFSKGLDTMLYAGGRNLSAGEAQLLAFVRAFLKNPRLIILDEATSRIDPITEQLIERALNKLLKNRTGIIIAHRLWTLQRADDILVLQNGRVIEFGSREKLLKNSQSNYYNLLQMGIEEAK</sequence>
<feature type="transmembrane region" description="Helical" evidence="10">
    <location>
        <begin position="36"/>
        <end position="55"/>
    </location>
</feature>
<evidence type="ECO:0000259" key="11">
    <source>
        <dbReference type="PROSITE" id="PS50893"/>
    </source>
</evidence>
<dbReference type="AlphaFoldDB" id="A0A401ULD4"/>
<proteinExistence type="predicted"/>
<dbReference type="Gene3D" id="3.40.50.300">
    <property type="entry name" value="P-loop containing nucleotide triphosphate hydrolases"/>
    <property type="match status" value="1"/>
</dbReference>
<dbReference type="PROSITE" id="PS50893">
    <property type="entry name" value="ABC_TRANSPORTER_2"/>
    <property type="match status" value="1"/>
</dbReference>
<evidence type="ECO:0000256" key="10">
    <source>
        <dbReference type="SAM" id="Phobius"/>
    </source>
</evidence>
<dbReference type="InterPro" id="IPR027417">
    <property type="entry name" value="P-loop_NTPase"/>
</dbReference>
<dbReference type="SMART" id="SM00382">
    <property type="entry name" value="AAA"/>
    <property type="match status" value="1"/>
</dbReference>
<dbReference type="InterPro" id="IPR017871">
    <property type="entry name" value="ABC_transporter-like_CS"/>
</dbReference>
<dbReference type="GO" id="GO:0015421">
    <property type="term" value="F:ABC-type oligopeptide transporter activity"/>
    <property type="evidence" value="ECO:0007669"/>
    <property type="project" value="TreeGrafter"/>
</dbReference>
<keyword evidence="2" id="KW-0813">Transport</keyword>
<dbReference type="SUPFAM" id="SSF90123">
    <property type="entry name" value="ABC transporter transmembrane region"/>
    <property type="match status" value="1"/>
</dbReference>
<keyword evidence="14" id="KW-1185">Reference proteome</keyword>
<comment type="caution">
    <text evidence="13">The sequence shown here is derived from an EMBL/GenBank/DDBJ whole genome shotgun (WGS) entry which is preliminary data.</text>
</comment>
<organism evidence="13 14">
    <name type="scientific">Clostridium tagluense</name>
    <dbReference type="NCBI Taxonomy" id="360422"/>
    <lineage>
        <taxon>Bacteria</taxon>
        <taxon>Bacillati</taxon>
        <taxon>Bacillota</taxon>
        <taxon>Clostridia</taxon>
        <taxon>Eubacteriales</taxon>
        <taxon>Clostridiaceae</taxon>
        <taxon>Clostridium</taxon>
    </lineage>
</organism>
<dbReference type="PROSITE" id="PS50929">
    <property type="entry name" value="ABC_TM1F"/>
    <property type="match status" value="1"/>
</dbReference>
<evidence type="ECO:0000256" key="4">
    <source>
        <dbReference type="ARBA" id="ARBA00022692"/>
    </source>
</evidence>
<dbReference type="Gene3D" id="1.20.1560.10">
    <property type="entry name" value="ABC transporter type 1, transmembrane domain"/>
    <property type="match status" value="1"/>
</dbReference>
<dbReference type="EMBL" id="BHYK01000009">
    <property type="protein sequence ID" value="GCD10279.1"/>
    <property type="molecule type" value="Genomic_DNA"/>
</dbReference>
<evidence type="ECO:0000313" key="14">
    <source>
        <dbReference type="Proteomes" id="UP000287872"/>
    </source>
</evidence>
<dbReference type="InterPro" id="IPR003593">
    <property type="entry name" value="AAA+_ATPase"/>
</dbReference>
<evidence type="ECO:0000256" key="3">
    <source>
        <dbReference type="ARBA" id="ARBA00022475"/>
    </source>
</evidence>
<protein>
    <submittedName>
        <fullName evidence="13">Helicase</fullName>
    </submittedName>
</protein>
<reference evidence="13 14" key="1">
    <citation type="submission" date="2018-11" db="EMBL/GenBank/DDBJ databases">
        <title>Genome sequencing and assembly of Clostridium tagluense strain A121.</title>
        <authorList>
            <person name="Murakami T."/>
            <person name="Segawa T."/>
            <person name="Shcherbakova V.A."/>
            <person name="Mori H."/>
            <person name="Yoshimura Y."/>
        </authorList>
    </citation>
    <scope>NUCLEOTIDE SEQUENCE [LARGE SCALE GENOMIC DNA]</scope>
    <source>
        <strain evidence="13 14">A121</strain>
    </source>
</reference>
<evidence type="ECO:0000259" key="12">
    <source>
        <dbReference type="PROSITE" id="PS50929"/>
    </source>
</evidence>
<feature type="transmembrane region" description="Helical" evidence="10">
    <location>
        <begin position="146"/>
        <end position="170"/>
    </location>
</feature>
<keyword evidence="3" id="KW-1003">Cell membrane</keyword>